<feature type="region of interest" description="Disordered" evidence="1">
    <location>
        <begin position="195"/>
        <end position="223"/>
    </location>
</feature>
<dbReference type="GeneID" id="80544036"/>
<protein>
    <submittedName>
        <fullName evidence="2">Phosphoprotein</fullName>
    </submittedName>
</protein>
<evidence type="ECO:0000313" key="2">
    <source>
        <dbReference type="EMBL" id="QVU40008.1"/>
    </source>
</evidence>
<evidence type="ECO:0000256" key="1">
    <source>
        <dbReference type="SAM" id="MobiDB-lite"/>
    </source>
</evidence>
<feature type="region of interest" description="Disordered" evidence="1">
    <location>
        <begin position="21"/>
        <end position="80"/>
    </location>
</feature>
<feature type="compositionally biased region" description="Polar residues" evidence="1">
    <location>
        <begin position="209"/>
        <end position="223"/>
    </location>
</feature>
<feature type="compositionally biased region" description="Basic and acidic residues" evidence="1">
    <location>
        <begin position="195"/>
        <end position="208"/>
    </location>
</feature>
<dbReference type="EMBL" id="MW798173">
    <property type="protein sequence ID" value="QVU40008.1"/>
    <property type="molecule type" value="Genomic_RNA"/>
</dbReference>
<accession>A0A8E7DL99</accession>
<feature type="compositionally biased region" description="Acidic residues" evidence="1">
    <location>
        <begin position="57"/>
        <end position="72"/>
    </location>
</feature>
<organism evidence="2 3">
    <name type="scientific">Mejal virus</name>
    <dbReference type="NCBI Taxonomy" id="2838395"/>
    <lineage>
        <taxon>Viruses</taxon>
        <taxon>Riboviria</taxon>
        <taxon>Orthornavirae</taxon>
        <taxon>Negarnaviricota</taxon>
        <taxon>Haploviricotina</taxon>
        <taxon>Monjiviricetes</taxon>
        <taxon>Mononegavirales</taxon>
        <taxon>Rhabdoviridae</taxon>
        <taxon>Alpharhabdovirinae</taxon>
        <taxon>Vesiculovirus</taxon>
        <taxon>Vesiculovirus mejal</taxon>
    </lineage>
</organism>
<sequence>MSRLINLLKDYPNLSATLQELNDAEEREESTLECDESKPSTSHTPLYHAANLASDSSDGEEDNGDEGELPEDETPRGEEVEACPSEEYIDDDNYNVQFPADGSWVPMVEGTADGIQRIRLSAPDNLTESQYNQWVVTVETLMTLSRTFPLYDATITLTSDGVLIKGTSKTCKSHTRCTDRHMEESTSDVLLEKASDEDLEQDKCHDSSDSSLPSAIGTSQSHDSMQKIDKAFILRSSRAGVRDYTNTFSGLFGSKEAASIFIRNTSSDLKEVLIAGLKRKGIYNQIRNRYILEPFFDEK</sequence>
<dbReference type="Proteomes" id="UP001157432">
    <property type="component" value="Segment"/>
</dbReference>
<gene>
    <name evidence="2" type="primary">P</name>
</gene>
<evidence type="ECO:0000313" key="3">
    <source>
        <dbReference type="Proteomes" id="UP001157432"/>
    </source>
</evidence>
<dbReference type="KEGG" id="vg:80544036"/>
<name>A0A8E7DL99_9RHAB</name>
<dbReference type="RefSeq" id="YP_010805176.1">
    <property type="nucleotide sequence ID" value="NC_077111.1"/>
</dbReference>
<reference evidence="2" key="1">
    <citation type="journal article" date="2021" name="Viruses">
        <title>Bat Flies of the Family Streblidae (Diptera: Hippoboscoidea) Host Relatives of Medically and Agriculturally Important Bat-Associated Viruses.</title>
        <authorList>
            <person name="Ramirez-Martinez M.M."/>
            <person name="Bennett A.J."/>
            <person name="Dunn C.D."/>
            <person name="Yuill T.M."/>
            <person name="Goldberg T.L."/>
        </authorList>
    </citation>
    <scope>NUCLEOTIDE SEQUENCE</scope>
    <source>
        <strain evidence="2">JAL10</strain>
    </source>
</reference>
<proteinExistence type="predicted"/>
<keyword evidence="3" id="KW-1185">Reference proteome</keyword>
<feature type="compositionally biased region" description="Acidic residues" evidence="1">
    <location>
        <begin position="22"/>
        <end position="34"/>
    </location>
</feature>